<evidence type="ECO:0000313" key="4">
    <source>
        <dbReference type="Proteomes" id="UP000585681"/>
    </source>
</evidence>
<organism evidence="3 4">
    <name type="scientific">Actibacterium naphthalenivorans</name>
    <dbReference type="NCBI Taxonomy" id="1614693"/>
    <lineage>
        <taxon>Bacteria</taxon>
        <taxon>Pseudomonadati</taxon>
        <taxon>Pseudomonadota</taxon>
        <taxon>Alphaproteobacteria</taxon>
        <taxon>Rhodobacterales</taxon>
        <taxon>Roseobacteraceae</taxon>
        <taxon>Actibacterium</taxon>
    </lineage>
</organism>
<sequence>MTLLKTLAASAAFSLCAAAASATVVDMIGDQDFADGTAPLWVTDFEAASAGDPAPFNIFVGSDPFRTFGSVEYSHAFSLNSAAPVSASIEIGIFDHDSPAFNPVDTLDIYFDGILQDDTVWRGASGALPSAVTVRSMFVDPALLSDGLLEVGIFAVATGDRRFRGNGIGVDFSKLTINTAAVPLPAGAPLLIGALGLLGFVRKRRRG</sequence>
<reference evidence="3" key="1">
    <citation type="submission" date="2020-08" db="EMBL/GenBank/DDBJ databases">
        <title>Genomic Encyclopedia of Type Strains, Phase IV (KMG-IV): sequencing the most valuable type-strain genomes for metagenomic binning, comparative biology and taxonomic classification.</title>
        <authorList>
            <person name="Goeker M."/>
        </authorList>
    </citation>
    <scope>NUCLEOTIDE SEQUENCE [LARGE SCALE GENOMIC DNA]</scope>
    <source>
        <strain evidence="3">DSM 105040</strain>
    </source>
</reference>
<gene>
    <name evidence="3" type="ORF">GGR17_002016</name>
</gene>
<feature type="signal peptide" evidence="2">
    <location>
        <begin position="1"/>
        <end position="22"/>
    </location>
</feature>
<accession>A0A840CJC1</accession>
<comment type="caution">
    <text evidence="3">The sequence shown here is derived from an EMBL/GenBank/DDBJ whole genome shotgun (WGS) entry which is preliminary data.</text>
</comment>
<evidence type="ECO:0000256" key="2">
    <source>
        <dbReference type="SAM" id="SignalP"/>
    </source>
</evidence>
<dbReference type="AlphaFoldDB" id="A0A840CJC1"/>
<feature type="transmembrane region" description="Helical" evidence="1">
    <location>
        <begin position="182"/>
        <end position="201"/>
    </location>
</feature>
<keyword evidence="1" id="KW-0472">Membrane</keyword>
<dbReference type="Proteomes" id="UP000585681">
    <property type="component" value="Unassembled WGS sequence"/>
</dbReference>
<name>A0A840CJC1_9RHOB</name>
<keyword evidence="1" id="KW-0812">Transmembrane</keyword>
<protein>
    <recommendedName>
        <fullName evidence="5">PEP-CTERM protein-sorting domain-containing protein</fullName>
    </recommendedName>
</protein>
<dbReference type="EMBL" id="JACIEQ010000002">
    <property type="protein sequence ID" value="MBB4022207.1"/>
    <property type="molecule type" value="Genomic_DNA"/>
</dbReference>
<dbReference type="RefSeq" id="WP_054538861.1">
    <property type="nucleotide sequence ID" value="NZ_JACIEQ010000002.1"/>
</dbReference>
<evidence type="ECO:0000313" key="3">
    <source>
        <dbReference type="EMBL" id="MBB4022207.1"/>
    </source>
</evidence>
<feature type="chain" id="PRO_5032390569" description="PEP-CTERM protein-sorting domain-containing protein" evidence="2">
    <location>
        <begin position="23"/>
        <end position="207"/>
    </location>
</feature>
<keyword evidence="1" id="KW-1133">Transmembrane helix</keyword>
<keyword evidence="4" id="KW-1185">Reference proteome</keyword>
<evidence type="ECO:0008006" key="5">
    <source>
        <dbReference type="Google" id="ProtNLM"/>
    </source>
</evidence>
<proteinExistence type="predicted"/>
<keyword evidence="2" id="KW-0732">Signal</keyword>
<evidence type="ECO:0000256" key="1">
    <source>
        <dbReference type="SAM" id="Phobius"/>
    </source>
</evidence>